<feature type="signal peptide" evidence="1">
    <location>
        <begin position="1"/>
        <end position="19"/>
    </location>
</feature>
<organism evidence="2 3">
    <name type="scientific">Mesorhabditis belari</name>
    <dbReference type="NCBI Taxonomy" id="2138241"/>
    <lineage>
        <taxon>Eukaryota</taxon>
        <taxon>Metazoa</taxon>
        <taxon>Ecdysozoa</taxon>
        <taxon>Nematoda</taxon>
        <taxon>Chromadorea</taxon>
        <taxon>Rhabditida</taxon>
        <taxon>Rhabditina</taxon>
        <taxon>Rhabditomorpha</taxon>
        <taxon>Rhabditoidea</taxon>
        <taxon>Rhabditidae</taxon>
        <taxon>Mesorhabditinae</taxon>
        <taxon>Mesorhabditis</taxon>
    </lineage>
</organism>
<feature type="chain" id="PRO_5042001958" evidence="1">
    <location>
        <begin position="20"/>
        <end position="486"/>
    </location>
</feature>
<dbReference type="PANTHER" id="PTHR14611">
    <property type="entry name" value="TECTONIC FAMILY MEMBER"/>
    <property type="match status" value="1"/>
</dbReference>
<accession>A0AAF3FKI9</accession>
<dbReference type="GO" id="GO:0060271">
    <property type="term" value="P:cilium assembly"/>
    <property type="evidence" value="ECO:0007669"/>
    <property type="project" value="TreeGrafter"/>
</dbReference>
<reference evidence="3" key="1">
    <citation type="submission" date="2024-02" db="UniProtKB">
        <authorList>
            <consortium name="WormBaseParasite"/>
        </authorList>
    </citation>
    <scope>IDENTIFICATION</scope>
</reference>
<protein>
    <submittedName>
        <fullName evidence="3">Tectonic domain-containing protein</fullName>
    </submittedName>
</protein>
<sequence>MILFLLFLLFLSNFSFVFSEEQCFPNIWAYRDTQSLLPSIHPFCLLKQTSEILETVNVIETAEEMEAFIQLNHLENERNEDYKIDYKGILRYSDGAPFLVPLKTFSPKCVGEVTVEISKNIATSCLIPWLNFNQSYCTENALINARRIFDQNLTFGQDTLLNQSTLIMSFENLLEPTWNARENLCENVLTKSVLQVELNRKNEIISATLKSLRYAKVNDENYESISISFEVNFVKTLFPIQTIQPTNDEFSDGEMLWSKNEHGDTVPWILYDVSGCYHSTERVVNFKRELSVGCEIRESSCEMLEQITSSLLQTLPSNLLISPKSTESIPVIRRNQTVEINTGGSDFRCFLPSIISVDVAYAKVGTKENNSIKIVGAYVNVQTMQIDLETTPKFFVIRRVNFRDVTKPASYHFAAIPKIDLRLPSDFFYPLIRNSENGRRISFFIINRNLKKKYLKGHQFGLNNIEGSKKQRCYGRLAATSQLSVW</sequence>
<evidence type="ECO:0000256" key="1">
    <source>
        <dbReference type="SAM" id="SignalP"/>
    </source>
</evidence>
<keyword evidence="2" id="KW-1185">Reference proteome</keyword>
<dbReference type="GO" id="GO:0035869">
    <property type="term" value="C:ciliary transition zone"/>
    <property type="evidence" value="ECO:0007669"/>
    <property type="project" value="TreeGrafter"/>
</dbReference>
<dbReference type="PANTHER" id="PTHR14611:SF2">
    <property type="entry name" value="TECTONIC"/>
    <property type="match status" value="1"/>
</dbReference>
<keyword evidence="1" id="KW-0732">Signal</keyword>
<name>A0AAF3FKI9_9BILA</name>
<dbReference type="InterPro" id="IPR040354">
    <property type="entry name" value="TCTN1-3"/>
</dbReference>
<dbReference type="WBParaSite" id="MBELARI_LOCUS6588">
    <property type="protein sequence ID" value="MBELARI_LOCUS6588"/>
    <property type="gene ID" value="MBELARI_LOCUS6588"/>
</dbReference>
<evidence type="ECO:0000313" key="3">
    <source>
        <dbReference type="WBParaSite" id="MBELARI_LOCUS6588"/>
    </source>
</evidence>
<evidence type="ECO:0000313" key="2">
    <source>
        <dbReference type="Proteomes" id="UP000887575"/>
    </source>
</evidence>
<dbReference type="Proteomes" id="UP000887575">
    <property type="component" value="Unassembled WGS sequence"/>
</dbReference>
<dbReference type="AlphaFoldDB" id="A0AAF3FKI9"/>
<proteinExistence type="predicted"/>